<dbReference type="FunFam" id="3.30.160.60:FF:000295">
    <property type="entry name" value="zinc finger protein 19"/>
    <property type="match status" value="1"/>
</dbReference>
<dbReference type="GeneTree" id="ENSGT01150000286953"/>
<dbReference type="PROSITE" id="PS00028">
    <property type="entry name" value="ZINC_FINGER_C2H2_1"/>
    <property type="match status" value="4"/>
</dbReference>
<evidence type="ECO:0000256" key="2">
    <source>
        <dbReference type="ARBA" id="ARBA00022723"/>
    </source>
</evidence>
<keyword evidence="8" id="KW-0175">Coiled coil</keyword>
<feature type="domain" description="C2H2-type" evidence="10">
    <location>
        <begin position="436"/>
        <end position="463"/>
    </location>
</feature>
<dbReference type="GO" id="GO:0005634">
    <property type="term" value="C:nucleus"/>
    <property type="evidence" value="ECO:0007669"/>
    <property type="project" value="UniProtKB-SubCell"/>
</dbReference>
<dbReference type="GO" id="GO:0000981">
    <property type="term" value="F:DNA-binding transcription factor activity, RNA polymerase II-specific"/>
    <property type="evidence" value="ECO:0007669"/>
    <property type="project" value="TreeGrafter"/>
</dbReference>
<dbReference type="InParanoid" id="A0A3P8WA59"/>
<evidence type="ECO:0000256" key="9">
    <source>
        <dbReference type="SAM" id="MobiDB-lite"/>
    </source>
</evidence>
<dbReference type="PANTHER" id="PTHR14196">
    <property type="entry name" value="ODD-SKIPPED - RELATED"/>
    <property type="match status" value="1"/>
</dbReference>
<dbReference type="SUPFAM" id="SSF57667">
    <property type="entry name" value="beta-beta-alpha zinc fingers"/>
    <property type="match status" value="2"/>
</dbReference>
<name>A0A3P8WA59_CYNSE</name>
<organism evidence="11 12">
    <name type="scientific">Cynoglossus semilaevis</name>
    <name type="common">Tongue sole</name>
    <dbReference type="NCBI Taxonomy" id="244447"/>
    <lineage>
        <taxon>Eukaryota</taxon>
        <taxon>Metazoa</taxon>
        <taxon>Chordata</taxon>
        <taxon>Craniata</taxon>
        <taxon>Vertebrata</taxon>
        <taxon>Euteleostomi</taxon>
        <taxon>Actinopterygii</taxon>
        <taxon>Neopterygii</taxon>
        <taxon>Teleostei</taxon>
        <taxon>Neoteleostei</taxon>
        <taxon>Acanthomorphata</taxon>
        <taxon>Carangaria</taxon>
        <taxon>Pleuronectiformes</taxon>
        <taxon>Pleuronectoidei</taxon>
        <taxon>Cynoglossidae</taxon>
        <taxon>Cynoglossinae</taxon>
        <taxon>Cynoglossus</taxon>
    </lineage>
</organism>
<feature type="compositionally biased region" description="Polar residues" evidence="9">
    <location>
        <begin position="194"/>
        <end position="203"/>
    </location>
</feature>
<feature type="compositionally biased region" description="Low complexity" evidence="9">
    <location>
        <begin position="180"/>
        <end position="193"/>
    </location>
</feature>
<dbReference type="SMART" id="SM00355">
    <property type="entry name" value="ZnF_C2H2"/>
    <property type="match status" value="4"/>
</dbReference>
<dbReference type="InterPro" id="IPR013087">
    <property type="entry name" value="Znf_C2H2_type"/>
</dbReference>
<evidence type="ECO:0000256" key="7">
    <source>
        <dbReference type="PROSITE-ProRule" id="PRU00042"/>
    </source>
</evidence>
<protein>
    <recommendedName>
        <fullName evidence="10">C2H2-type domain-containing protein</fullName>
    </recommendedName>
</protein>
<proteinExistence type="predicted"/>
<dbReference type="AlphaFoldDB" id="A0A3P8WA59"/>
<dbReference type="GO" id="GO:0000977">
    <property type="term" value="F:RNA polymerase II transcription regulatory region sequence-specific DNA binding"/>
    <property type="evidence" value="ECO:0007669"/>
    <property type="project" value="TreeGrafter"/>
</dbReference>
<reference evidence="11" key="3">
    <citation type="submission" date="2025-09" db="UniProtKB">
        <authorList>
            <consortium name="Ensembl"/>
        </authorList>
    </citation>
    <scope>IDENTIFICATION</scope>
</reference>
<feature type="domain" description="C2H2-type" evidence="10">
    <location>
        <begin position="492"/>
        <end position="519"/>
    </location>
</feature>
<feature type="domain" description="C2H2-type" evidence="10">
    <location>
        <begin position="520"/>
        <end position="545"/>
    </location>
</feature>
<evidence type="ECO:0000256" key="5">
    <source>
        <dbReference type="ARBA" id="ARBA00022833"/>
    </source>
</evidence>
<dbReference type="Gene3D" id="3.30.160.60">
    <property type="entry name" value="Classic Zinc Finger"/>
    <property type="match status" value="4"/>
</dbReference>
<dbReference type="Pfam" id="PF00096">
    <property type="entry name" value="zf-C2H2"/>
    <property type="match status" value="3"/>
</dbReference>
<evidence type="ECO:0000256" key="1">
    <source>
        <dbReference type="ARBA" id="ARBA00004123"/>
    </source>
</evidence>
<feature type="domain" description="C2H2-type" evidence="10">
    <location>
        <begin position="464"/>
        <end position="491"/>
    </location>
</feature>
<evidence type="ECO:0000259" key="10">
    <source>
        <dbReference type="PROSITE" id="PS50157"/>
    </source>
</evidence>
<sequence>MSAAAVDFHSQIASIMEVLANAAVAEICKVVDDGYTVVQLEVSRSQKENEILRKKIKLLELQVSRYRAERLKGADGSAGNGRFPGVRLNRRYRGSSGASVQVRTRFLNRAPTTQISVQKNQSIIVDQDPDQEVVTTTKSEPAEAEAELLIVKVEGATEVEVPVSEVPPVAITSPEGQGRTNTSAVTTSPSAASKDNSGDQPALSNVMEGLKNRGSPEDSKEKILKMQDSLSAVSEKNKPPSVVMESNPADDVKPSCFMYAVESGEGSFLPCHPTLTTASSGFPAVPNILQDDISRSRQRFERDIALVSSGTLGLADESRGLLSNGKDQSVGVDEVMPPSSVTSQYQPLMFVQNKATPSEAYDGRNQTLTFNEPPAPLAKVNSQQVHNSWSEMGQTDGAHFSGKSQYLDSGLTDTLRSHQQQQPQLQLQQSQHSLPFVCTFCLRRFAHQCQLRIHKRIHTGEKPHQCGQCGKSFGQFSSLKRHQMVHTGERPFPCPHCSKQFSTSANLKVHQSVHTGERRFKCSKCSKTFSFLSNLIRHQAIHTQK</sequence>
<evidence type="ECO:0000256" key="3">
    <source>
        <dbReference type="ARBA" id="ARBA00022737"/>
    </source>
</evidence>
<feature type="region of interest" description="Disordered" evidence="9">
    <location>
        <begin position="168"/>
        <end position="222"/>
    </location>
</feature>
<evidence type="ECO:0000313" key="11">
    <source>
        <dbReference type="Ensembl" id="ENSCSEP00000024388.1"/>
    </source>
</evidence>
<evidence type="ECO:0000313" key="12">
    <source>
        <dbReference type="Proteomes" id="UP000265120"/>
    </source>
</evidence>
<dbReference type="FunFam" id="3.30.160.60:FF:000912">
    <property type="entry name" value="Zinc finger protein 660"/>
    <property type="match status" value="1"/>
</dbReference>
<reference evidence="11 12" key="1">
    <citation type="journal article" date="2014" name="Nat. Genet.">
        <title>Whole-genome sequence of a flatfish provides insights into ZW sex chromosome evolution and adaptation to a benthic lifestyle.</title>
        <authorList>
            <person name="Chen S."/>
            <person name="Zhang G."/>
            <person name="Shao C."/>
            <person name="Huang Q."/>
            <person name="Liu G."/>
            <person name="Zhang P."/>
            <person name="Song W."/>
            <person name="An N."/>
            <person name="Chalopin D."/>
            <person name="Volff J.N."/>
            <person name="Hong Y."/>
            <person name="Li Q."/>
            <person name="Sha Z."/>
            <person name="Zhou H."/>
            <person name="Xie M."/>
            <person name="Yu Q."/>
            <person name="Liu Y."/>
            <person name="Xiang H."/>
            <person name="Wang N."/>
            <person name="Wu K."/>
            <person name="Yang C."/>
            <person name="Zhou Q."/>
            <person name="Liao X."/>
            <person name="Yang L."/>
            <person name="Hu Q."/>
            <person name="Zhang J."/>
            <person name="Meng L."/>
            <person name="Jin L."/>
            <person name="Tian Y."/>
            <person name="Lian J."/>
            <person name="Yang J."/>
            <person name="Miao G."/>
            <person name="Liu S."/>
            <person name="Liang Z."/>
            <person name="Yan F."/>
            <person name="Li Y."/>
            <person name="Sun B."/>
            <person name="Zhang H."/>
            <person name="Zhang J."/>
            <person name="Zhu Y."/>
            <person name="Du M."/>
            <person name="Zhao Y."/>
            <person name="Schartl M."/>
            <person name="Tang Q."/>
            <person name="Wang J."/>
        </authorList>
    </citation>
    <scope>NUCLEOTIDE SEQUENCE</scope>
</reference>
<keyword evidence="3" id="KW-0677">Repeat</keyword>
<feature type="compositionally biased region" description="Basic and acidic residues" evidence="9">
    <location>
        <begin position="210"/>
        <end position="222"/>
    </location>
</feature>
<evidence type="ECO:0000256" key="8">
    <source>
        <dbReference type="SAM" id="Coils"/>
    </source>
</evidence>
<feature type="coiled-coil region" evidence="8">
    <location>
        <begin position="42"/>
        <end position="69"/>
    </location>
</feature>
<keyword evidence="12" id="KW-1185">Reference proteome</keyword>
<keyword evidence="5" id="KW-0862">Zinc</keyword>
<dbReference type="GO" id="GO:0008270">
    <property type="term" value="F:zinc ion binding"/>
    <property type="evidence" value="ECO:0007669"/>
    <property type="project" value="UniProtKB-KW"/>
</dbReference>
<evidence type="ECO:0000256" key="4">
    <source>
        <dbReference type="ARBA" id="ARBA00022771"/>
    </source>
</evidence>
<dbReference type="Proteomes" id="UP000265120">
    <property type="component" value="Chromosome 9"/>
</dbReference>
<keyword evidence="2" id="KW-0479">Metal-binding</keyword>
<dbReference type="InterPro" id="IPR036236">
    <property type="entry name" value="Znf_C2H2_sf"/>
</dbReference>
<reference evidence="11" key="2">
    <citation type="submission" date="2025-08" db="UniProtKB">
        <authorList>
            <consortium name="Ensembl"/>
        </authorList>
    </citation>
    <scope>IDENTIFICATION</scope>
</reference>
<dbReference type="FunFam" id="3.30.160.60:FF:000870">
    <property type="entry name" value="zinc finger protein 197 isoform X1"/>
    <property type="match status" value="1"/>
</dbReference>
<dbReference type="OMA" id="VIVICSG"/>
<evidence type="ECO:0000256" key="6">
    <source>
        <dbReference type="ARBA" id="ARBA00023242"/>
    </source>
</evidence>
<dbReference type="InterPro" id="IPR050717">
    <property type="entry name" value="C2H2-ZF_Transcription_Reg"/>
</dbReference>
<keyword evidence="6" id="KW-0539">Nucleus</keyword>
<comment type="subcellular location">
    <subcellularLocation>
        <location evidence="1">Nucleus</location>
    </subcellularLocation>
</comment>
<keyword evidence="4 7" id="KW-0863">Zinc-finger</keyword>
<dbReference type="PROSITE" id="PS50157">
    <property type="entry name" value="ZINC_FINGER_C2H2_2"/>
    <property type="match status" value="4"/>
</dbReference>
<dbReference type="Ensembl" id="ENSCSET00000024718.1">
    <property type="protein sequence ID" value="ENSCSEP00000024388.1"/>
    <property type="gene ID" value="ENSCSEG00000015581.1"/>
</dbReference>
<accession>A0A3P8WA59</accession>
<dbReference type="PANTHER" id="PTHR14196:SF12">
    <property type="entry name" value="ZINC FINGER PROTEIN 208-LIKE"/>
    <property type="match status" value="1"/>
</dbReference>